<reference evidence="2 3" key="2">
    <citation type="submission" date="2020-03" db="EMBL/GenBank/DDBJ databases">
        <authorList>
            <person name="Ichikawa N."/>
            <person name="Kimura A."/>
            <person name="Kitahashi Y."/>
            <person name="Uohara A."/>
        </authorList>
    </citation>
    <scope>NUCLEOTIDE SEQUENCE [LARGE SCALE GENOMIC DNA]</scope>
    <source>
        <strain evidence="2 3">NBRC 105367</strain>
    </source>
</reference>
<reference evidence="2 3" key="1">
    <citation type="submission" date="2020-03" db="EMBL/GenBank/DDBJ databases">
        <title>Whole genome shotgun sequence of Phytohabitans suffuscus NBRC 105367.</title>
        <authorList>
            <person name="Komaki H."/>
            <person name="Tamura T."/>
        </authorList>
    </citation>
    <scope>NUCLEOTIDE SEQUENCE [LARGE SCALE GENOMIC DNA]</scope>
    <source>
        <strain evidence="2 3">NBRC 105367</strain>
    </source>
</reference>
<evidence type="ECO:0000313" key="3">
    <source>
        <dbReference type="Proteomes" id="UP000503011"/>
    </source>
</evidence>
<organism evidence="2 3">
    <name type="scientific">Phytohabitans suffuscus</name>
    <dbReference type="NCBI Taxonomy" id="624315"/>
    <lineage>
        <taxon>Bacteria</taxon>
        <taxon>Bacillati</taxon>
        <taxon>Actinomycetota</taxon>
        <taxon>Actinomycetes</taxon>
        <taxon>Micromonosporales</taxon>
        <taxon>Micromonosporaceae</taxon>
    </lineage>
</organism>
<dbReference type="KEGG" id="psuu:Psuf_026020"/>
<evidence type="ECO:0000313" key="2">
    <source>
        <dbReference type="EMBL" id="BCB85289.1"/>
    </source>
</evidence>
<dbReference type="EMBL" id="AP022871">
    <property type="protein sequence ID" value="BCB85289.1"/>
    <property type="molecule type" value="Genomic_DNA"/>
</dbReference>
<sequence length="67" mass="6849">MSGAQFDGPGAGAGEGGDVSKQPTTADSVMSRLRRPLGRLRDLPIWSKLGLIMIVPTLATIGSAPTA</sequence>
<keyword evidence="3" id="KW-1185">Reference proteome</keyword>
<accession>A0A6F8YH00</accession>
<protein>
    <submittedName>
        <fullName evidence="2">Uncharacterized protein</fullName>
    </submittedName>
</protein>
<feature type="region of interest" description="Disordered" evidence="1">
    <location>
        <begin position="1"/>
        <end position="31"/>
    </location>
</feature>
<gene>
    <name evidence="2" type="ORF">Psuf_026020</name>
</gene>
<dbReference type="AlphaFoldDB" id="A0A6F8YH00"/>
<name>A0A6F8YH00_9ACTN</name>
<dbReference type="Proteomes" id="UP000503011">
    <property type="component" value="Chromosome"/>
</dbReference>
<evidence type="ECO:0000256" key="1">
    <source>
        <dbReference type="SAM" id="MobiDB-lite"/>
    </source>
</evidence>
<proteinExistence type="predicted"/>